<sequence length="44" mass="5199">MLMLNLTKMQHLSHICSICEREFGDTSIWEQVDEQNFAYLHSAQ</sequence>
<evidence type="ECO:0000313" key="1">
    <source>
        <dbReference type="EMBL" id="SON51817.1"/>
    </source>
</evidence>
<accession>A0A2N8ZIU3</accession>
<protein>
    <submittedName>
        <fullName evidence="1">Uncharacterized protein</fullName>
    </submittedName>
</protein>
<organism evidence="1 2">
    <name type="scientific">Vibrio tapetis subsp. tapetis</name>
    <dbReference type="NCBI Taxonomy" id="1671868"/>
    <lineage>
        <taxon>Bacteria</taxon>
        <taxon>Pseudomonadati</taxon>
        <taxon>Pseudomonadota</taxon>
        <taxon>Gammaproteobacteria</taxon>
        <taxon>Vibrionales</taxon>
        <taxon>Vibrionaceae</taxon>
        <taxon>Vibrio</taxon>
    </lineage>
</organism>
<gene>
    <name evidence="1" type="ORF">VTAP4600_B0206</name>
</gene>
<reference evidence="1 2" key="1">
    <citation type="submission" date="2017-10" db="EMBL/GenBank/DDBJ databases">
        <authorList>
            <person name="Banno H."/>
            <person name="Chua N.-H."/>
        </authorList>
    </citation>
    <scope>NUCLEOTIDE SEQUENCE [LARGE SCALE GENOMIC DNA]</scope>
    <source>
        <strain evidence="1">Vibrio tapetis CECT4600</strain>
    </source>
</reference>
<keyword evidence="2" id="KW-1185">Reference proteome</keyword>
<proteinExistence type="predicted"/>
<dbReference type="Proteomes" id="UP000235828">
    <property type="component" value="Chromosome B"/>
</dbReference>
<evidence type="ECO:0000313" key="2">
    <source>
        <dbReference type="Proteomes" id="UP000235828"/>
    </source>
</evidence>
<dbReference type="AlphaFoldDB" id="A0A2N8ZIU3"/>
<name>A0A2N8ZIU3_9VIBR</name>
<dbReference type="KEGG" id="vta:B0206"/>
<dbReference type="EMBL" id="LT960612">
    <property type="protein sequence ID" value="SON51817.1"/>
    <property type="molecule type" value="Genomic_DNA"/>
</dbReference>